<comment type="caution">
    <text evidence="4">The sequence shown here is derived from an EMBL/GenBank/DDBJ whole genome shotgun (WGS) entry which is preliminary data.</text>
</comment>
<name>A0AAN6Z9I6_9PEZI</name>
<organism evidence="4 5">
    <name type="scientific">Trichocladium antarcticum</name>
    <dbReference type="NCBI Taxonomy" id="1450529"/>
    <lineage>
        <taxon>Eukaryota</taxon>
        <taxon>Fungi</taxon>
        <taxon>Dikarya</taxon>
        <taxon>Ascomycota</taxon>
        <taxon>Pezizomycotina</taxon>
        <taxon>Sordariomycetes</taxon>
        <taxon>Sordariomycetidae</taxon>
        <taxon>Sordariales</taxon>
        <taxon>Chaetomiaceae</taxon>
        <taxon>Trichocladium</taxon>
    </lineage>
</organism>
<reference evidence="4" key="2">
    <citation type="submission" date="2023-05" db="EMBL/GenBank/DDBJ databases">
        <authorList>
            <consortium name="Lawrence Berkeley National Laboratory"/>
            <person name="Steindorff A."/>
            <person name="Hensen N."/>
            <person name="Bonometti L."/>
            <person name="Westerberg I."/>
            <person name="Brannstrom I.O."/>
            <person name="Guillou S."/>
            <person name="Cros-Aarteil S."/>
            <person name="Calhoun S."/>
            <person name="Haridas S."/>
            <person name="Kuo A."/>
            <person name="Mondo S."/>
            <person name="Pangilinan J."/>
            <person name="Riley R."/>
            <person name="Labutti K."/>
            <person name="Andreopoulos B."/>
            <person name="Lipzen A."/>
            <person name="Chen C."/>
            <person name="Yanf M."/>
            <person name="Daum C."/>
            <person name="Ng V."/>
            <person name="Clum A."/>
            <person name="Ohm R."/>
            <person name="Martin F."/>
            <person name="Silar P."/>
            <person name="Natvig D."/>
            <person name="Lalanne C."/>
            <person name="Gautier V."/>
            <person name="Ament-Velasquez S.L."/>
            <person name="Kruys A."/>
            <person name="Hutchinson M.I."/>
            <person name="Powell A.J."/>
            <person name="Barry K."/>
            <person name="Miller A.N."/>
            <person name="Grigoriev I.V."/>
            <person name="Debuchy R."/>
            <person name="Gladieux P."/>
            <person name="Thoren M.H."/>
            <person name="Johannesson H."/>
        </authorList>
    </citation>
    <scope>NUCLEOTIDE SEQUENCE</scope>
    <source>
        <strain evidence="4">CBS 123565</strain>
    </source>
</reference>
<dbReference type="GO" id="GO:0031380">
    <property type="term" value="C:nuclear RNA-directed RNA polymerase complex"/>
    <property type="evidence" value="ECO:0007669"/>
    <property type="project" value="TreeGrafter"/>
</dbReference>
<dbReference type="GO" id="GO:0003723">
    <property type="term" value="F:RNA binding"/>
    <property type="evidence" value="ECO:0007669"/>
    <property type="project" value="UniProtKB-KW"/>
</dbReference>
<dbReference type="InterPro" id="IPR057503">
    <property type="entry name" value="PH_RdRP"/>
</dbReference>
<gene>
    <name evidence="4" type="ORF">BT67DRAFT_207016</name>
</gene>
<dbReference type="PANTHER" id="PTHR23079">
    <property type="entry name" value="RNA-DEPENDENT RNA POLYMERASE"/>
    <property type="match status" value="1"/>
</dbReference>
<keyword evidence="5" id="KW-1185">Reference proteome</keyword>
<dbReference type="Proteomes" id="UP001304895">
    <property type="component" value="Unassembled WGS sequence"/>
</dbReference>
<evidence type="ECO:0000259" key="2">
    <source>
        <dbReference type="Pfam" id="PF05183"/>
    </source>
</evidence>
<proteinExistence type="inferred from homology"/>
<feature type="domain" description="RDRP core" evidence="2">
    <location>
        <begin position="423"/>
        <end position="1025"/>
    </location>
</feature>
<dbReference type="EMBL" id="MU853431">
    <property type="protein sequence ID" value="KAK4130820.1"/>
    <property type="molecule type" value="Genomic_DNA"/>
</dbReference>
<dbReference type="EC" id="2.7.7.48" evidence="1"/>
<accession>A0AAN6Z9I6</accession>
<keyword evidence="1" id="KW-0694">RNA-binding</keyword>
<dbReference type="InterPro" id="IPR007855">
    <property type="entry name" value="RDRP"/>
</dbReference>
<evidence type="ECO:0000313" key="4">
    <source>
        <dbReference type="EMBL" id="KAK4130820.1"/>
    </source>
</evidence>
<dbReference type="GO" id="GO:0003968">
    <property type="term" value="F:RNA-directed RNA polymerase activity"/>
    <property type="evidence" value="ECO:0007669"/>
    <property type="project" value="UniProtKB-KW"/>
</dbReference>
<dbReference type="InterPro" id="IPR057596">
    <property type="entry name" value="RDRP_core"/>
</dbReference>
<evidence type="ECO:0000256" key="1">
    <source>
        <dbReference type="RuleBase" id="RU363098"/>
    </source>
</evidence>
<reference evidence="4" key="1">
    <citation type="journal article" date="2023" name="Mol. Phylogenet. Evol.">
        <title>Genome-scale phylogeny and comparative genomics of the fungal order Sordariales.</title>
        <authorList>
            <person name="Hensen N."/>
            <person name="Bonometti L."/>
            <person name="Westerberg I."/>
            <person name="Brannstrom I.O."/>
            <person name="Guillou S."/>
            <person name="Cros-Aarteil S."/>
            <person name="Calhoun S."/>
            <person name="Haridas S."/>
            <person name="Kuo A."/>
            <person name="Mondo S."/>
            <person name="Pangilinan J."/>
            <person name="Riley R."/>
            <person name="LaButti K."/>
            <person name="Andreopoulos B."/>
            <person name="Lipzen A."/>
            <person name="Chen C."/>
            <person name="Yan M."/>
            <person name="Daum C."/>
            <person name="Ng V."/>
            <person name="Clum A."/>
            <person name="Steindorff A."/>
            <person name="Ohm R.A."/>
            <person name="Martin F."/>
            <person name="Silar P."/>
            <person name="Natvig D.O."/>
            <person name="Lalanne C."/>
            <person name="Gautier V."/>
            <person name="Ament-Velasquez S.L."/>
            <person name="Kruys A."/>
            <person name="Hutchinson M.I."/>
            <person name="Powell A.J."/>
            <person name="Barry K."/>
            <person name="Miller A.N."/>
            <person name="Grigoriev I.V."/>
            <person name="Debuchy R."/>
            <person name="Gladieux P."/>
            <person name="Hiltunen Thoren M."/>
            <person name="Johannesson H."/>
        </authorList>
    </citation>
    <scope>NUCLEOTIDE SEQUENCE</scope>
    <source>
        <strain evidence="4">CBS 123565</strain>
    </source>
</reference>
<dbReference type="PANTHER" id="PTHR23079:SF17">
    <property type="entry name" value="RNA-DEPENDENT RNA POLYMERASE"/>
    <property type="match status" value="1"/>
</dbReference>
<dbReference type="GO" id="GO:0030422">
    <property type="term" value="P:siRNA processing"/>
    <property type="evidence" value="ECO:0007669"/>
    <property type="project" value="TreeGrafter"/>
</dbReference>
<feature type="domain" description="RdRP-like PH" evidence="3">
    <location>
        <begin position="135"/>
        <end position="248"/>
    </location>
</feature>
<comment type="similarity">
    <text evidence="1">Belongs to the RdRP family.</text>
</comment>
<sequence>MEVFMRNLPPDLTDATLARQLQPFMERLSITDYIAEKQRKKPLGQVTFLDKVDGAMFLQHHGEEPLNHAGSPYQRNNGHRHPRTQARLVLMGKQVYCKLSNQQPREMHLKSIAHQATELQNHIHHDAPAEQARTLRAPELSCGHHALVDERLIFTAEWTAREPCLVKFAKRNILIDLTQSAVQLRISFQSIVELVWSEDGAVSLTLSWGPTILALPPGQRDRRQRVAAIDSGHGAVSESCLVYHFQVPIPLAGASNTDFHSEISRIRHKNLFHVTRHNVRFQHAYALGSLPYSKAAAGLKRELASYNRTNSLPFSLLFLLQALLMNGYLQPVTISGLAEKLARLFERAKKAGDDEPPISVDAFKKLLEWIDYPAPGGDSAMFEVDGIMEYLTQAERETRDAQAVKSKLLAETQTRARIFRALVTPTRVMLHGPEMEPMNRVLRKFTDHHSFFIRAQFCDEDGQDLFFNPRISLDAIYDRFKSVLRGIQVAGRVYKLLGFSHSSLRAHSAWLSAPFVHSEGNQIQPMFAELIISGLGDFGTIKSPARRAARIGQAFSETPYAVDLDVNKIEVLKIPDVERNAHVFSDGVGTISPGAAEAVYGVTPESKGFPTCFQIRWAGAKGMLSLDPRLQGNKLCIRPSMSKFESEDTTQLEICDMASKPIPMVLNRQLIKILEDMGAPPAWFLELEARELRRLRGITTSVHTTANFLRAERVCEGMQLHRFLRQTDMMGIDYRRDPFLRGAIEAVLLRELRLLKHKARIPVQKGMALFGVMDETGYLKEGEVYVAFDPVEARPCEPPGARRVIVTRSPALHPGDVQTAWNTVPPDQHPLLELRNCIAFSMWGDRPLASQLSGGDLDGDVFQVIWDPAVVESVRTFEAADYSRIAPLELDREVELADMAAFFVDFMKTDHLGVIATRHMILADQSGEGTLDSECKKLAELHSRAVDFSKTGRAVELTELPKGTGSWRPDFFAAGPSITIHDKSAIAMDQHVVHQGGGDDVDNEEGPRYKYYKSDKILGQLYRAVDEQKIWAENIKMVIEADGPSFWDQLIAGLDQRVRSIGAVEWEHRAGEAQGICDIYEEAVYGLTIDCAERPHQPLKELEVFIGFIMNKTGIPSRRQRDRSVKLKDEFERITSGIIRQMRTPASPSGYTSELDALELCLACLHVGCLKKNRSVRSGPRPAAHDIESFKLVAARALMLELNGLEGRTL</sequence>
<dbReference type="AlphaFoldDB" id="A0AAN6Z9I6"/>
<comment type="catalytic activity">
    <reaction evidence="1">
        <text>RNA(n) + a ribonucleoside 5'-triphosphate = RNA(n+1) + diphosphate</text>
        <dbReference type="Rhea" id="RHEA:21248"/>
        <dbReference type="Rhea" id="RHEA-COMP:14527"/>
        <dbReference type="Rhea" id="RHEA-COMP:17342"/>
        <dbReference type="ChEBI" id="CHEBI:33019"/>
        <dbReference type="ChEBI" id="CHEBI:61557"/>
        <dbReference type="ChEBI" id="CHEBI:140395"/>
        <dbReference type="EC" id="2.7.7.48"/>
    </reaction>
</comment>
<dbReference type="Pfam" id="PF25358">
    <property type="entry name" value="PH_fung_RdRP"/>
    <property type="match status" value="1"/>
</dbReference>
<evidence type="ECO:0000259" key="3">
    <source>
        <dbReference type="Pfam" id="PF25358"/>
    </source>
</evidence>
<evidence type="ECO:0000313" key="5">
    <source>
        <dbReference type="Proteomes" id="UP001304895"/>
    </source>
</evidence>
<dbReference type="Pfam" id="PF05183">
    <property type="entry name" value="RdRP"/>
    <property type="match status" value="1"/>
</dbReference>
<protein>
    <recommendedName>
        <fullName evidence="1">RNA-dependent RNA polymerase</fullName>
        <ecNumber evidence="1">2.7.7.48</ecNumber>
    </recommendedName>
</protein>
<keyword evidence="1" id="KW-0696">RNA-directed RNA polymerase</keyword>
<keyword evidence="1" id="KW-0808">Transferase</keyword>
<keyword evidence="1" id="KW-0548">Nucleotidyltransferase</keyword>